<keyword evidence="2" id="KW-1185">Reference proteome</keyword>
<dbReference type="Pfam" id="PF09357">
    <property type="entry name" value="RteC"/>
    <property type="match status" value="1"/>
</dbReference>
<proteinExistence type="predicted"/>
<evidence type="ECO:0000313" key="1">
    <source>
        <dbReference type="EMBL" id="UZH55823.1"/>
    </source>
</evidence>
<gene>
    <name evidence="1" type="ORF">JRG66_02765</name>
</gene>
<dbReference type="Proteomes" id="UP001163981">
    <property type="component" value="Chromosome"/>
</dbReference>
<dbReference type="RefSeq" id="WP_265164215.1">
    <property type="nucleotide sequence ID" value="NZ_CP069620.1"/>
</dbReference>
<protein>
    <submittedName>
        <fullName evidence="1">RteC domain-containing protein</fullName>
    </submittedName>
</protein>
<evidence type="ECO:0000313" key="2">
    <source>
        <dbReference type="Proteomes" id="UP001163981"/>
    </source>
</evidence>
<name>A0ABY6NSL4_9FLAO</name>
<dbReference type="EMBL" id="CP069620">
    <property type="protein sequence ID" value="UZH55823.1"/>
    <property type="molecule type" value="Genomic_DNA"/>
</dbReference>
<reference evidence="1" key="1">
    <citation type="submission" date="2021-02" db="EMBL/GenBank/DDBJ databases">
        <title>Salinimicrobium sp. nov. isolated from seawater in Tongyeong, Republic of Korea.</title>
        <authorList>
            <person name="Lee S.-J."/>
        </authorList>
    </citation>
    <scope>NUCLEOTIDE SEQUENCE</scope>
    <source>
        <strain evidence="1">HN-2-9-2</strain>
    </source>
</reference>
<accession>A0ABY6NSL4</accession>
<sequence>MKRFHGVVESFEQKIAVILDSPEQQIRVTNKGIDLCNRVLTELKDLIEKEDLESVEEEIHFFKEVKPSVMSYLIYFTEVRSCEIRKPKAGVNFQVRFFEKEIKKVNKFFYRNIDFSHYMELGHNYLDHQLFTRNYQNNFPFTPLVNYYQFPEFSTSHDMLWSKIKAMHRFLHYIRKCLGELRPGRSFISQERKHPVLFWTSSKTALTELIYALYSDGALNHGAADLNTITTSFEDFFNVKLDNVYKTYSEIKARKGSKTKFLEELMLNLQQKMSKEDGL</sequence>
<dbReference type="InterPro" id="IPR018534">
    <property type="entry name" value="Tet_reg_excision_RteC"/>
</dbReference>
<organism evidence="1 2">
    <name type="scientific">Salinimicrobium tongyeongense</name>
    <dbReference type="NCBI Taxonomy" id="2809707"/>
    <lineage>
        <taxon>Bacteria</taxon>
        <taxon>Pseudomonadati</taxon>
        <taxon>Bacteroidota</taxon>
        <taxon>Flavobacteriia</taxon>
        <taxon>Flavobacteriales</taxon>
        <taxon>Flavobacteriaceae</taxon>
        <taxon>Salinimicrobium</taxon>
    </lineage>
</organism>